<feature type="compositionally biased region" description="Polar residues" evidence="1">
    <location>
        <begin position="337"/>
        <end position="347"/>
    </location>
</feature>
<dbReference type="Proteomes" id="UP001303046">
    <property type="component" value="Unassembled WGS sequence"/>
</dbReference>
<evidence type="ECO:0000313" key="3">
    <source>
        <dbReference type="Proteomes" id="UP001303046"/>
    </source>
</evidence>
<dbReference type="EMBL" id="JAVFWL010000002">
    <property type="protein sequence ID" value="KAK6738835.1"/>
    <property type="molecule type" value="Genomic_DNA"/>
</dbReference>
<feature type="compositionally biased region" description="Basic residues" evidence="1">
    <location>
        <begin position="93"/>
        <end position="113"/>
    </location>
</feature>
<organism evidence="2 3">
    <name type="scientific">Necator americanus</name>
    <name type="common">Human hookworm</name>
    <dbReference type="NCBI Taxonomy" id="51031"/>
    <lineage>
        <taxon>Eukaryota</taxon>
        <taxon>Metazoa</taxon>
        <taxon>Ecdysozoa</taxon>
        <taxon>Nematoda</taxon>
        <taxon>Chromadorea</taxon>
        <taxon>Rhabditida</taxon>
        <taxon>Rhabditina</taxon>
        <taxon>Rhabditomorpha</taxon>
        <taxon>Strongyloidea</taxon>
        <taxon>Ancylostomatidae</taxon>
        <taxon>Bunostominae</taxon>
        <taxon>Necator</taxon>
    </lineage>
</organism>
<keyword evidence="3" id="KW-1185">Reference proteome</keyword>
<feature type="region of interest" description="Disordered" evidence="1">
    <location>
        <begin position="48"/>
        <end position="67"/>
    </location>
</feature>
<reference evidence="2 3" key="1">
    <citation type="submission" date="2023-08" db="EMBL/GenBank/DDBJ databases">
        <title>A Necator americanus chromosomal reference genome.</title>
        <authorList>
            <person name="Ilik V."/>
            <person name="Petrzelkova K.J."/>
            <person name="Pardy F."/>
            <person name="Fuh T."/>
            <person name="Niatou-Singa F.S."/>
            <person name="Gouil Q."/>
            <person name="Baker L."/>
            <person name="Ritchie M.E."/>
            <person name="Jex A.R."/>
            <person name="Gazzola D."/>
            <person name="Li H."/>
            <person name="Toshio Fujiwara R."/>
            <person name="Zhan B."/>
            <person name="Aroian R.V."/>
            <person name="Pafco B."/>
            <person name="Schwarz E.M."/>
        </authorList>
    </citation>
    <scope>NUCLEOTIDE SEQUENCE [LARGE SCALE GENOMIC DNA]</scope>
    <source>
        <strain evidence="2 3">Aroian</strain>
        <tissue evidence="2">Whole animal</tissue>
    </source>
</reference>
<feature type="compositionally biased region" description="Basic and acidic residues" evidence="1">
    <location>
        <begin position="114"/>
        <end position="146"/>
    </location>
</feature>
<feature type="compositionally biased region" description="Low complexity" evidence="1">
    <location>
        <begin position="499"/>
        <end position="514"/>
    </location>
</feature>
<feature type="region of interest" description="Disordered" evidence="1">
    <location>
        <begin position="498"/>
        <end position="609"/>
    </location>
</feature>
<sequence>MATAASNQSQPMGEPGQNNFNVCMMPTKEQVEATPGTPLTKEELARLQADGQLPQGMDTSYGNPTLHRMRSGDQEILVVMMDPPPCGCARLPNGKKKRCKKHRVERKARRKAKKEKEKKMMEEQERKGSKEKGTKMVKDDESDRKKLAALRHAADSESEEDKAIDGAYTPDKICAVGPAGVAVLIEIEKVDTGEVGPRAKVGDKPMRGILVKGAHETPQFIPMEKVAKDSNGRPKYRNYTVGELVRGPHGEAIFYADGQCQCDKNGNPKNMNIAGVDSNLQKKIGETTCPPCEVEINEKGMPVLRQIACAEDVPKDKNAAVGVITKNKDGNNVFTQSAGQRLGSSDNAPCVPSTPGDKVAPGGLIGRVVEDKQGNTVVLPPGSKPTSDQTVTALVLQGTYHEPVYVKDIKRCECPPPANVPVVAAVEKEEKNNYQNIEKADTIVQAKVQNKTCDQIIAERKELKAAKPIYTGDVYSQSLYQEGGRGAAQKSVFLRTDLQAPPQGGNAGPQPVAQSGGGGAQPPQPSSARPGAPGGSGASGASGAAAAPHAHAPGGRSCTCSKKCPQGAQPPPTKPGGANGANGAGAGGAGAGGAGAGGAGAGGTGAGGAGVQPPKCFTSNHYSMLNKNLASKLEQRVYFYGENHDHLIEEYCIGDTVRIKCRSETYCTASTYRSLRFRP</sequence>
<feature type="compositionally biased region" description="Gly residues" evidence="1">
    <location>
        <begin position="577"/>
        <end position="609"/>
    </location>
</feature>
<gene>
    <name evidence="2" type="primary">Necator_chrII.g8541</name>
    <name evidence="2" type="ORF">RB195_020746</name>
</gene>
<feature type="compositionally biased region" description="Low complexity" evidence="1">
    <location>
        <begin position="541"/>
        <end position="557"/>
    </location>
</feature>
<accession>A0ABR1CL63</accession>
<proteinExistence type="predicted"/>
<protein>
    <submittedName>
        <fullName evidence="2">Uncharacterized protein</fullName>
    </submittedName>
</protein>
<feature type="region of interest" description="Disordered" evidence="1">
    <location>
        <begin position="92"/>
        <end position="163"/>
    </location>
</feature>
<comment type="caution">
    <text evidence="2">The sequence shown here is derived from an EMBL/GenBank/DDBJ whole genome shotgun (WGS) entry which is preliminary data.</text>
</comment>
<name>A0ABR1CL63_NECAM</name>
<evidence type="ECO:0000313" key="2">
    <source>
        <dbReference type="EMBL" id="KAK6738835.1"/>
    </source>
</evidence>
<feature type="region of interest" description="Disordered" evidence="1">
    <location>
        <begin position="1"/>
        <end position="21"/>
    </location>
</feature>
<feature type="region of interest" description="Disordered" evidence="1">
    <location>
        <begin position="337"/>
        <end position="357"/>
    </location>
</feature>
<evidence type="ECO:0000256" key="1">
    <source>
        <dbReference type="SAM" id="MobiDB-lite"/>
    </source>
</evidence>